<dbReference type="Pfam" id="PF04024">
    <property type="entry name" value="PspC"/>
    <property type="match status" value="1"/>
</dbReference>
<organism evidence="8 9">
    <name type="scientific">Microbacterium azadirachtae</name>
    <dbReference type="NCBI Taxonomy" id="582680"/>
    <lineage>
        <taxon>Bacteria</taxon>
        <taxon>Bacillati</taxon>
        <taxon>Actinomycetota</taxon>
        <taxon>Actinomycetes</taxon>
        <taxon>Micrococcales</taxon>
        <taxon>Microbacteriaceae</taxon>
        <taxon>Microbacterium</taxon>
    </lineage>
</organism>
<dbReference type="InterPro" id="IPR052027">
    <property type="entry name" value="PspC"/>
</dbReference>
<comment type="subcellular location">
    <subcellularLocation>
        <location evidence="1">Cell membrane</location>
        <topology evidence="1">Single-pass membrane protein</topology>
    </subcellularLocation>
</comment>
<reference evidence="9" key="1">
    <citation type="submission" date="2016-10" db="EMBL/GenBank/DDBJ databases">
        <authorList>
            <person name="Varghese N."/>
            <person name="Submissions S."/>
        </authorList>
    </citation>
    <scope>NUCLEOTIDE SEQUENCE [LARGE SCALE GENOMIC DNA]</scope>
    <source>
        <strain evidence="9">CL127</strain>
    </source>
</reference>
<dbReference type="PANTHER" id="PTHR33885:SF3">
    <property type="entry name" value="PHAGE SHOCK PROTEIN C"/>
    <property type="match status" value="1"/>
</dbReference>
<dbReference type="InterPro" id="IPR007168">
    <property type="entry name" value="Phageshock_PspC_N"/>
</dbReference>
<evidence type="ECO:0000256" key="4">
    <source>
        <dbReference type="ARBA" id="ARBA00022989"/>
    </source>
</evidence>
<evidence type="ECO:0000256" key="5">
    <source>
        <dbReference type="ARBA" id="ARBA00023136"/>
    </source>
</evidence>
<gene>
    <name evidence="8" type="ORF">SAMN04488591_3399</name>
</gene>
<evidence type="ECO:0000313" key="9">
    <source>
        <dbReference type="Proteomes" id="UP000198877"/>
    </source>
</evidence>
<dbReference type="PANTHER" id="PTHR33885">
    <property type="entry name" value="PHAGE SHOCK PROTEIN C"/>
    <property type="match status" value="1"/>
</dbReference>
<evidence type="ECO:0000256" key="2">
    <source>
        <dbReference type="ARBA" id="ARBA00022475"/>
    </source>
</evidence>
<dbReference type="RefSeq" id="WP_091741987.1">
    <property type="nucleotide sequence ID" value="NZ_FOYR01000004.1"/>
</dbReference>
<name>A0A1I6J7D7_9MICO</name>
<evidence type="ECO:0000256" key="1">
    <source>
        <dbReference type="ARBA" id="ARBA00004162"/>
    </source>
</evidence>
<evidence type="ECO:0000259" key="7">
    <source>
        <dbReference type="Pfam" id="PF04024"/>
    </source>
</evidence>
<dbReference type="AlphaFoldDB" id="A0A1I6J7D7"/>
<keyword evidence="3 6" id="KW-0812">Transmembrane</keyword>
<dbReference type="Proteomes" id="UP000198877">
    <property type="component" value="Unassembled WGS sequence"/>
</dbReference>
<proteinExistence type="predicted"/>
<dbReference type="GO" id="GO:0005886">
    <property type="term" value="C:plasma membrane"/>
    <property type="evidence" value="ECO:0007669"/>
    <property type="project" value="UniProtKB-SubCell"/>
</dbReference>
<dbReference type="EMBL" id="FOYR01000004">
    <property type="protein sequence ID" value="SFR74866.1"/>
    <property type="molecule type" value="Genomic_DNA"/>
</dbReference>
<sequence>MSDLVRPRKGRFIAGVCAGLARRFGMPVALVRIIAIVAMIFAGLPLWVYLVLWIIIPNER</sequence>
<keyword evidence="2" id="KW-1003">Cell membrane</keyword>
<evidence type="ECO:0000256" key="3">
    <source>
        <dbReference type="ARBA" id="ARBA00022692"/>
    </source>
</evidence>
<accession>A0A1I6J7D7</accession>
<feature type="transmembrane region" description="Helical" evidence="6">
    <location>
        <begin position="29"/>
        <end position="56"/>
    </location>
</feature>
<keyword evidence="5 6" id="KW-0472">Membrane</keyword>
<evidence type="ECO:0000256" key="6">
    <source>
        <dbReference type="SAM" id="Phobius"/>
    </source>
</evidence>
<feature type="domain" description="Phage shock protein PspC N-terminal" evidence="7">
    <location>
        <begin position="3"/>
        <end position="59"/>
    </location>
</feature>
<keyword evidence="4 6" id="KW-1133">Transmembrane helix</keyword>
<evidence type="ECO:0000313" key="8">
    <source>
        <dbReference type="EMBL" id="SFR74866.1"/>
    </source>
</evidence>
<protein>
    <submittedName>
        <fullName evidence="8">Phage shock protein PspC (Stress-responsive transcriptional regulator)</fullName>
    </submittedName>
</protein>